<dbReference type="RefSeq" id="XP_056538477.1">
    <property type="nucleotide sequence ID" value="XM_056692520.1"/>
</dbReference>
<dbReference type="Proteomes" id="UP001149163">
    <property type="component" value="Unassembled WGS sequence"/>
</dbReference>
<feature type="transmembrane region" description="Helical" evidence="1">
    <location>
        <begin position="20"/>
        <end position="39"/>
    </location>
</feature>
<dbReference type="EMBL" id="JAPQKN010000008">
    <property type="protein sequence ID" value="KAJ5151144.1"/>
    <property type="molecule type" value="Genomic_DNA"/>
</dbReference>
<proteinExistence type="predicted"/>
<gene>
    <name evidence="2" type="ORF">N7482_010396</name>
</gene>
<name>A0A9W9HLF8_9EURO</name>
<evidence type="ECO:0000313" key="3">
    <source>
        <dbReference type="Proteomes" id="UP001149163"/>
    </source>
</evidence>
<evidence type="ECO:0000313" key="2">
    <source>
        <dbReference type="EMBL" id="KAJ5151144.1"/>
    </source>
</evidence>
<reference evidence="2" key="2">
    <citation type="journal article" date="2023" name="IMA Fungus">
        <title>Comparative genomic study of the Penicillium genus elucidates a diverse pangenome and 15 lateral gene transfer events.</title>
        <authorList>
            <person name="Petersen C."/>
            <person name="Sorensen T."/>
            <person name="Nielsen M.R."/>
            <person name="Sondergaard T.E."/>
            <person name="Sorensen J.L."/>
            <person name="Fitzpatrick D.A."/>
            <person name="Frisvad J.C."/>
            <person name="Nielsen K.L."/>
        </authorList>
    </citation>
    <scope>NUCLEOTIDE SEQUENCE</scope>
    <source>
        <strain evidence="2">IBT 26290</strain>
    </source>
</reference>
<keyword evidence="3" id="KW-1185">Reference proteome</keyword>
<protein>
    <submittedName>
        <fullName evidence="2">Uncharacterized protein</fullName>
    </submittedName>
</protein>
<accession>A0A9W9HLF8</accession>
<keyword evidence="1" id="KW-0812">Transmembrane</keyword>
<dbReference type="AlphaFoldDB" id="A0A9W9HLF8"/>
<comment type="caution">
    <text evidence="2">The sequence shown here is derived from an EMBL/GenBank/DDBJ whole genome shotgun (WGS) entry which is preliminary data.</text>
</comment>
<sequence length="59" mass="6732">MDIQVKAGSWIADVQRQAGATIYITLALVTTFLIARLIASWSDYFKQKLLKQIYKPKES</sequence>
<keyword evidence="1" id="KW-0472">Membrane</keyword>
<dbReference type="GeneID" id="81431696"/>
<reference evidence="2" key="1">
    <citation type="submission" date="2022-11" db="EMBL/GenBank/DDBJ databases">
        <authorList>
            <person name="Petersen C."/>
        </authorList>
    </citation>
    <scope>NUCLEOTIDE SEQUENCE</scope>
    <source>
        <strain evidence="2">IBT 26290</strain>
    </source>
</reference>
<organism evidence="2 3">
    <name type="scientific">Penicillium canariense</name>
    <dbReference type="NCBI Taxonomy" id="189055"/>
    <lineage>
        <taxon>Eukaryota</taxon>
        <taxon>Fungi</taxon>
        <taxon>Dikarya</taxon>
        <taxon>Ascomycota</taxon>
        <taxon>Pezizomycotina</taxon>
        <taxon>Eurotiomycetes</taxon>
        <taxon>Eurotiomycetidae</taxon>
        <taxon>Eurotiales</taxon>
        <taxon>Aspergillaceae</taxon>
        <taxon>Penicillium</taxon>
    </lineage>
</organism>
<keyword evidence="1" id="KW-1133">Transmembrane helix</keyword>
<evidence type="ECO:0000256" key="1">
    <source>
        <dbReference type="SAM" id="Phobius"/>
    </source>
</evidence>